<evidence type="ECO:0000313" key="3">
    <source>
        <dbReference type="Proteomes" id="UP000248840"/>
    </source>
</evidence>
<accession>A0A328YF39</accession>
<proteinExistence type="predicted"/>
<evidence type="ECO:0000313" key="2">
    <source>
        <dbReference type="EMBL" id="RAR71773.1"/>
    </source>
</evidence>
<dbReference type="InterPro" id="IPR038636">
    <property type="entry name" value="Wzi_sf"/>
</dbReference>
<name>A0A328YF39_9FLAO</name>
<dbReference type="Gene3D" id="2.40.160.130">
    <property type="entry name" value="Capsule assembly protein Wzi"/>
    <property type="match status" value="1"/>
</dbReference>
<dbReference type="RefSeq" id="WP_112113233.1">
    <property type="nucleotide sequence ID" value="NZ_QLSZ01000006.1"/>
</dbReference>
<dbReference type="Proteomes" id="UP000248840">
    <property type="component" value="Unassembled WGS sequence"/>
</dbReference>
<feature type="chain" id="PRO_5016401843" evidence="1">
    <location>
        <begin position="20"/>
        <end position="690"/>
    </location>
</feature>
<dbReference type="Gene3D" id="3.30.1150.10">
    <property type="match status" value="1"/>
</dbReference>
<reference evidence="2 3" key="1">
    <citation type="submission" date="2018-06" db="EMBL/GenBank/DDBJ databases">
        <title>Genomic Encyclopedia of Archaeal and Bacterial Type Strains, Phase II (KMG-II): from individual species to whole genera.</title>
        <authorList>
            <person name="Goeker M."/>
        </authorList>
    </citation>
    <scope>NUCLEOTIDE SEQUENCE [LARGE SCALE GENOMIC DNA]</scope>
    <source>
        <strain evidence="2 3">DSM 25663</strain>
    </source>
</reference>
<gene>
    <name evidence="2" type="ORF">CLV55_106124</name>
</gene>
<sequence>MIKKITFLLLVLNFSITSAQNSEQSPVFPNCKNKNSKELETCFYNEIQNYVFTNFKVPEIVKSSNYMGSIMVLFEVDEKGLFKVLYIDSDKEELVKESKRIFESLPKINPGTYNGKPTYTKYSIKIAIPLVNPALQVENRTQESTVYDIKNPEKELKEFENIALQKFNNPQFKSHLNIQFSHSYYAQFDPALNQVGSNNHTAVKPYTYSEVSKYYNLEAENSKLQLSKSSWWGRKIWNENTAAIQGDGYWFTLNPIFDMQVGKSEQKTYINTRGIQVRGAIGEQLHFSSTIFESQGKFANYYNDYIYSIRPSGGNPGIVPGMGIAKDFKTDAYDFPMAEANITYTPSKFINLQLGYGRNFIGDGYRSLFLTDGVSPYPYFKINTNFWKIKYTNVYMWLKDVRPDVTVDGTYASKYAATHYLSWNLSKRFNLGLFESVVWANQNNRGFDMSFVNPIIFYRAVEISASSKSGNALLGFSGKYKLSNNINVYGQFLIDEFSFHEVKAGNNSWKNKFAQQIGVKFYNAFHVNNLLLQFEYNRIRPYVYSHSDIITNYGSYNQSLGHQWGGNAKEMIAIARYHKGRYFVDAKVTYGIRGLDYDGLNYGGNIYLNYNENRPYDVGVEIGQGDKTKIIIADLQAGYLVNPATNLKVFGSFIYRSFQPSFETDTITKSTTTWISLGLRCDIFNWYFDY</sequence>
<dbReference type="AlphaFoldDB" id="A0A328YF39"/>
<protein>
    <submittedName>
        <fullName evidence="2">Protein involved in gliding motility RemB</fullName>
    </submittedName>
</protein>
<keyword evidence="1" id="KW-0732">Signal</keyword>
<evidence type="ECO:0000256" key="1">
    <source>
        <dbReference type="SAM" id="SignalP"/>
    </source>
</evidence>
<comment type="caution">
    <text evidence="2">The sequence shown here is derived from an EMBL/GenBank/DDBJ whole genome shotgun (WGS) entry which is preliminary data.</text>
</comment>
<keyword evidence="3" id="KW-1185">Reference proteome</keyword>
<dbReference type="EMBL" id="QLSZ01000006">
    <property type="protein sequence ID" value="RAR71773.1"/>
    <property type="molecule type" value="Genomic_DNA"/>
</dbReference>
<feature type="signal peptide" evidence="1">
    <location>
        <begin position="1"/>
        <end position="19"/>
    </location>
</feature>
<dbReference type="OrthoDB" id="9808260at2"/>
<organism evidence="2 3">
    <name type="scientific">Flavobacterium aciduliphilum</name>
    <dbReference type="NCBI Taxonomy" id="1101402"/>
    <lineage>
        <taxon>Bacteria</taxon>
        <taxon>Pseudomonadati</taxon>
        <taxon>Bacteroidota</taxon>
        <taxon>Flavobacteriia</taxon>
        <taxon>Flavobacteriales</taxon>
        <taxon>Flavobacteriaceae</taxon>
        <taxon>Flavobacterium</taxon>
    </lineage>
</organism>